<accession>A0A0M0K0L2</accession>
<keyword evidence="3" id="KW-1185">Reference proteome</keyword>
<proteinExistence type="predicted"/>
<organism evidence="2 3">
    <name type="scientific">Chrysochromulina tobinii</name>
    <dbReference type="NCBI Taxonomy" id="1460289"/>
    <lineage>
        <taxon>Eukaryota</taxon>
        <taxon>Haptista</taxon>
        <taxon>Haptophyta</taxon>
        <taxon>Prymnesiophyceae</taxon>
        <taxon>Prymnesiales</taxon>
        <taxon>Chrysochromulinaceae</taxon>
        <taxon>Chrysochromulina</taxon>
    </lineage>
</organism>
<feature type="compositionally biased region" description="Low complexity" evidence="1">
    <location>
        <begin position="8"/>
        <end position="38"/>
    </location>
</feature>
<evidence type="ECO:0000313" key="3">
    <source>
        <dbReference type="Proteomes" id="UP000037460"/>
    </source>
</evidence>
<dbReference type="AlphaFoldDB" id="A0A0M0K0L2"/>
<comment type="caution">
    <text evidence="2">The sequence shown here is derived from an EMBL/GenBank/DDBJ whole genome shotgun (WGS) entry which is preliminary data.</text>
</comment>
<evidence type="ECO:0000256" key="1">
    <source>
        <dbReference type="SAM" id="MobiDB-lite"/>
    </source>
</evidence>
<name>A0A0M0K0L2_9EUKA</name>
<reference evidence="3" key="1">
    <citation type="journal article" date="2015" name="PLoS Genet.">
        <title>Genome Sequence and Transcriptome Analyses of Chrysochromulina tobin: Metabolic Tools for Enhanced Algal Fitness in the Prominent Order Prymnesiales (Haptophyceae).</title>
        <authorList>
            <person name="Hovde B.T."/>
            <person name="Deodato C.R."/>
            <person name="Hunsperger H.M."/>
            <person name="Ryken S.A."/>
            <person name="Yost W."/>
            <person name="Jha R.K."/>
            <person name="Patterson J."/>
            <person name="Monnat R.J. Jr."/>
            <person name="Barlow S.B."/>
            <person name="Starkenburg S.R."/>
            <person name="Cattolico R.A."/>
        </authorList>
    </citation>
    <scope>NUCLEOTIDE SEQUENCE</scope>
    <source>
        <strain evidence="3">CCMP291</strain>
    </source>
</reference>
<feature type="region of interest" description="Disordered" evidence="1">
    <location>
        <begin position="1"/>
        <end position="63"/>
    </location>
</feature>
<sequence>TKPPPLPRATLATTSRSAGTAAATAAATISPRRCTLHPTPTPTRHRAPPTDQMSPTARTARPDPTFSRLLRRLQLRSSRSRTSLWCGVQCAGCTSACDLTEAGTAEYVPCGQV</sequence>
<feature type="non-terminal residue" evidence="2">
    <location>
        <position position="1"/>
    </location>
</feature>
<protein>
    <submittedName>
        <fullName evidence="2">Uncharacterized protein</fullName>
    </submittedName>
</protein>
<gene>
    <name evidence="2" type="ORF">Ctob_012631</name>
</gene>
<dbReference type="EMBL" id="JWZX01001796">
    <property type="protein sequence ID" value="KOO32349.1"/>
    <property type="molecule type" value="Genomic_DNA"/>
</dbReference>
<dbReference type="Proteomes" id="UP000037460">
    <property type="component" value="Unassembled WGS sequence"/>
</dbReference>
<evidence type="ECO:0000313" key="2">
    <source>
        <dbReference type="EMBL" id="KOO32349.1"/>
    </source>
</evidence>